<dbReference type="eggNOG" id="ENOG502S9D9">
    <property type="taxonomic scope" value="Eukaryota"/>
</dbReference>
<dbReference type="InParanoid" id="Q5KEM8"/>
<protein>
    <submittedName>
        <fullName evidence="2">Uncharacterized protein</fullName>
    </submittedName>
</protein>
<evidence type="ECO:0000313" key="2">
    <source>
        <dbReference type="EMBL" id="AAW44151.1"/>
    </source>
</evidence>
<dbReference type="GeneID" id="3258328"/>
<name>Q5KEM8_CRYD1</name>
<accession>Q5KEM8</accession>
<feature type="compositionally biased region" description="Acidic residues" evidence="1">
    <location>
        <begin position="439"/>
        <end position="449"/>
    </location>
</feature>
<dbReference type="AlphaFoldDB" id="Q5KEM8"/>
<dbReference type="OrthoDB" id="2577060at2759"/>
<evidence type="ECO:0000313" key="3">
    <source>
        <dbReference type="Proteomes" id="UP000002149"/>
    </source>
</evidence>
<feature type="region of interest" description="Disordered" evidence="1">
    <location>
        <begin position="420"/>
        <end position="556"/>
    </location>
</feature>
<gene>
    <name evidence="2" type="ordered locus">CNF04910</name>
</gene>
<feature type="compositionally biased region" description="Polar residues" evidence="1">
    <location>
        <begin position="40"/>
        <end position="53"/>
    </location>
</feature>
<dbReference type="RefSeq" id="XP_571458.1">
    <property type="nucleotide sequence ID" value="XM_571458.2"/>
</dbReference>
<dbReference type="GO" id="GO:0005634">
    <property type="term" value="C:nucleus"/>
    <property type="evidence" value="ECO:0000318"/>
    <property type="project" value="GO_Central"/>
</dbReference>
<feature type="compositionally biased region" description="Polar residues" evidence="1">
    <location>
        <begin position="591"/>
        <end position="609"/>
    </location>
</feature>
<evidence type="ECO:0000256" key="1">
    <source>
        <dbReference type="SAM" id="MobiDB-lite"/>
    </source>
</evidence>
<dbReference type="PANTHER" id="PTHR48226">
    <property type="entry name" value="OS06G0326200 PROTEIN"/>
    <property type="match status" value="1"/>
</dbReference>
<feature type="compositionally biased region" description="Basic and acidic residues" evidence="1">
    <location>
        <begin position="450"/>
        <end position="474"/>
    </location>
</feature>
<sequence>MTFPDTNEGDWASRRAAALAQLTSDSRLTSLSPASACDSPLSSFPSSHQTLAQHSKFPRDDPIAYGGHPKNKDRPYPLSLIPFDLSEPYEVSEYLTIRSYDKACQVDYLGQPWANEYRDGMIGDEQTFDDRIFRRYLDRFIQENCNYMAMATEFSHQANLKTVFYDRYDKEWAKLDLVDMYRRRTGKILGAPSQSQGTSKSKKDVATTPDASLIGSVNDPSSPSGRKRMLYAVIELKWMNLAALLTGEAKSQTDEKALSYLCQEGVFQTMWYVILGYAISRCIFGLSIVNEYFYRIVYLYQDSASDSPVLALEASKEFLENAGQHFGYPRDGYSVEELAELQDFWSSPPNCLISDRANATLNKEARYHLDATILLFLAHAAALPTQRFLNDLPLPFAHHVPVDATAHSATDMRLKGLEVGRRRHSLRSTKRNKRTLADLYDEEKDEEDKPGDREDKSGDRKPPGKDNRNNDPRNDGSQGGNSGSGGDNSRGGGSGPGGDNLHDGGSGSGRGHEGSDSRDVGGYEGSESRDDGRDPVQDGAGGPSTHLAEAADIRTPTTRQEFLRGLQKLSTPGNMLDMKSSIIASLISNPHTSTSVAPSSPGVNSTTSSEDVHFPDLSLDSNGRTLVHCDLSTDPLPKVHKSTPLDLDLEDIDPETGELTLAAYRDRLAMLGVRVKLVTREEMDVLLARG</sequence>
<organism evidence="2 3">
    <name type="scientific">Cryptococcus deneoformans (strain JEC21 / ATCC MYA-565)</name>
    <name type="common">Cryptococcus neoformans var. neoformans serotype D</name>
    <dbReference type="NCBI Taxonomy" id="214684"/>
    <lineage>
        <taxon>Eukaryota</taxon>
        <taxon>Fungi</taxon>
        <taxon>Dikarya</taxon>
        <taxon>Basidiomycota</taxon>
        <taxon>Agaricomycotina</taxon>
        <taxon>Tremellomycetes</taxon>
        <taxon>Tremellales</taxon>
        <taxon>Cryptococcaceae</taxon>
        <taxon>Cryptococcus</taxon>
        <taxon>Cryptococcus neoformans species complex</taxon>
    </lineage>
</organism>
<dbReference type="EMBL" id="AE017346">
    <property type="protein sequence ID" value="AAW44151.1"/>
    <property type="molecule type" value="Genomic_DNA"/>
</dbReference>
<reference evidence="2 3" key="1">
    <citation type="journal article" date="2005" name="Science">
        <title>The genome of the basidiomycetous yeast and human pathogen Cryptococcus neoformans.</title>
        <authorList>
            <person name="Loftus B.J."/>
            <person name="Fung E."/>
            <person name="Roncaglia P."/>
            <person name="Rowley D."/>
            <person name="Amedeo P."/>
            <person name="Bruno D."/>
            <person name="Vamathevan J."/>
            <person name="Miranda M."/>
            <person name="Anderson I.J."/>
            <person name="Fraser J.A."/>
            <person name="Allen J.E."/>
            <person name="Bosdet I.E."/>
            <person name="Brent M.R."/>
            <person name="Chiu R."/>
            <person name="Doering T.L."/>
            <person name="Donlin M.J."/>
            <person name="D'Souza C.A."/>
            <person name="Fox D.S."/>
            <person name="Grinberg V."/>
            <person name="Fu J."/>
            <person name="Fukushima M."/>
            <person name="Haas B.J."/>
            <person name="Huang J.C."/>
            <person name="Janbon G."/>
            <person name="Jones S.J."/>
            <person name="Koo H.L."/>
            <person name="Krzywinski M.I."/>
            <person name="Kwon-Chung J.K."/>
            <person name="Lengeler K.B."/>
            <person name="Maiti R."/>
            <person name="Marra M.A."/>
            <person name="Marra R.E."/>
            <person name="Mathewson C.A."/>
            <person name="Mitchell T.G."/>
            <person name="Pertea M."/>
            <person name="Riggs F.R."/>
            <person name="Salzberg S.L."/>
            <person name="Schein J.E."/>
            <person name="Shvartsbeyn A."/>
            <person name="Shin H."/>
            <person name="Shumway M."/>
            <person name="Specht C.A."/>
            <person name="Suh B.B."/>
            <person name="Tenney A."/>
            <person name="Utterback T.R."/>
            <person name="Wickes B.L."/>
            <person name="Wortman J.R."/>
            <person name="Wye N.H."/>
            <person name="Kronstad J.W."/>
            <person name="Lodge J.K."/>
            <person name="Heitman J."/>
            <person name="Davis R.W."/>
            <person name="Fraser C.M."/>
            <person name="Hyman R.W."/>
        </authorList>
    </citation>
    <scope>NUCLEOTIDE SEQUENCE [LARGE SCALE GENOMIC DNA]</scope>
    <source>
        <strain evidence="3">JEC21 / ATCC MYA-565</strain>
    </source>
</reference>
<dbReference type="HOGENOM" id="CLU_033642_0_0_1"/>
<dbReference type="VEuPathDB" id="FungiDB:CNF04910"/>
<proteinExistence type="predicted"/>
<dbReference type="Proteomes" id="UP000002149">
    <property type="component" value="Chromosome 6"/>
</dbReference>
<keyword evidence="3" id="KW-1185">Reference proteome</keyword>
<feature type="compositionally biased region" description="Basic residues" evidence="1">
    <location>
        <begin position="421"/>
        <end position="434"/>
    </location>
</feature>
<feature type="region of interest" description="Disordered" evidence="1">
    <location>
        <begin position="189"/>
        <end position="211"/>
    </location>
</feature>
<feature type="region of interest" description="Disordered" evidence="1">
    <location>
        <begin position="31"/>
        <end position="71"/>
    </location>
</feature>
<dbReference type="KEGG" id="cne:CNF04910"/>
<feature type="compositionally biased region" description="Gly residues" evidence="1">
    <location>
        <begin position="477"/>
        <end position="509"/>
    </location>
</feature>
<dbReference type="PaxDb" id="214684-Q5KEM8"/>
<feature type="region of interest" description="Disordered" evidence="1">
    <location>
        <begin position="591"/>
        <end position="611"/>
    </location>
</feature>
<dbReference type="PANTHER" id="PTHR48226:SF1">
    <property type="entry name" value="WAS_WASL-INTERACTING PROTEIN FAMILY MEMBER 1"/>
    <property type="match status" value="1"/>
</dbReference>
<dbReference type="GO" id="GO:0006364">
    <property type="term" value="P:rRNA processing"/>
    <property type="evidence" value="ECO:0000318"/>
    <property type="project" value="GO_Central"/>
</dbReference>
<dbReference type="InterPro" id="IPR053099">
    <property type="entry name" value="WAS/WASL-interacting_domain"/>
</dbReference>
<feature type="compositionally biased region" description="Basic and acidic residues" evidence="1">
    <location>
        <begin position="510"/>
        <end position="536"/>
    </location>
</feature>